<keyword evidence="6" id="KW-0677">Repeat</keyword>
<dbReference type="Pfam" id="PF00085">
    <property type="entry name" value="Thioredoxin"/>
    <property type="match status" value="2"/>
</dbReference>
<dbReference type="PANTHER" id="PTHR18929">
    <property type="entry name" value="PROTEIN DISULFIDE ISOMERASE"/>
    <property type="match status" value="1"/>
</dbReference>
<evidence type="ECO:0000256" key="1">
    <source>
        <dbReference type="ARBA" id="ARBA00001182"/>
    </source>
</evidence>
<evidence type="ECO:0000256" key="6">
    <source>
        <dbReference type="ARBA" id="ARBA00022737"/>
    </source>
</evidence>
<evidence type="ECO:0000256" key="10">
    <source>
        <dbReference type="ARBA" id="ARBA00023284"/>
    </source>
</evidence>
<keyword evidence="10" id="KW-0676">Redox-active center</keyword>
<evidence type="ECO:0000259" key="12">
    <source>
        <dbReference type="PROSITE" id="PS51352"/>
    </source>
</evidence>
<evidence type="ECO:0000256" key="11">
    <source>
        <dbReference type="SAM" id="MobiDB-lite"/>
    </source>
</evidence>
<dbReference type="GO" id="GO:0003756">
    <property type="term" value="F:protein disulfide isomerase activity"/>
    <property type="evidence" value="ECO:0007669"/>
    <property type="project" value="UniProtKB-EC"/>
</dbReference>
<proteinExistence type="inferred from homology"/>
<keyword evidence="8" id="KW-1015">Disulfide bond</keyword>
<dbReference type="Gene3D" id="3.40.30.10">
    <property type="entry name" value="Glutaredoxin"/>
    <property type="match status" value="4"/>
</dbReference>
<name>A0A3M0KX34_HIRRU</name>
<evidence type="ECO:0000256" key="8">
    <source>
        <dbReference type="ARBA" id="ARBA00023157"/>
    </source>
</evidence>
<dbReference type="InterPro" id="IPR013766">
    <property type="entry name" value="Thioredoxin_domain"/>
</dbReference>
<evidence type="ECO:0000256" key="5">
    <source>
        <dbReference type="ARBA" id="ARBA00022729"/>
    </source>
</evidence>
<feature type="domain" description="Thioredoxin" evidence="12">
    <location>
        <begin position="374"/>
        <end position="503"/>
    </location>
</feature>
<dbReference type="EMBL" id="QRBI01000098">
    <property type="protein sequence ID" value="RMC17725.1"/>
    <property type="molecule type" value="Genomic_DNA"/>
</dbReference>
<comment type="catalytic activity">
    <reaction evidence="1">
        <text>Catalyzes the rearrangement of -S-S- bonds in proteins.</text>
        <dbReference type="EC" id="5.3.4.1"/>
    </reaction>
</comment>
<dbReference type="SUPFAM" id="SSF52833">
    <property type="entry name" value="Thioredoxin-like"/>
    <property type="match status" value="4"/>
</dbReference>
<dbReference type="Pfam" id="PF13848">
    <property type="entry name" value="Thioredoxin_6"/>
    <property type="match status" value="1"/>
</dbReference>
<dbReference type="STRING" id="333673.A0A3M0KX34"/>
<comment type="subcellular location">
    <subcellularLocation>
        <location evidence="2">Endoplasmic reticulum lumen</location>
    </subcellularLocation>
</comment>
<comment type="similarity">
    <text evidence="3">Belongs to the protein disulfide isomerase family.</text>
</comment>
<dbReference type="FunFam" id="3.40.30.10:FF:000191">
    <property type="entry name" value="Protein disulfide isomerase like, testis expressed"/>
    <property type="match status" value="1"/>
</dbReference>
<dbReference type="EC" id="5.3.4.1" evidence="4"/>
<evidence type="ECO:0000313" key="14">
    <source>
        <dbReference type="Proteomes" id="UP000269221"/>
    </source>
</evidence>
<evidence type="ECO:0000256" key="3">
    <source>
        <dbReference type="ARBA" id="ARBA00006347"/>
    </source>
</evidence>
<protein>
    <recommendedName>
        <fullName evidence="4">protein disulfide-isomerase</fullName>
        <ecNumber evidence="4">5.3.4.1</ecNumber>
    </recommendedName>
</protein>
<dbReference type="FunFam" id="3.40.30.10:FF:000042">
    <property type="entry name" value="protein disulfide-isomerase A2"/>
    <property type="match status" value="1"/>
</dbReference>
<dbReference type="PROSITE" id="PS51352">
    <property type="entry name" value="THIOREDOXIN_2"/>
    <property type="match status" value="1"/>
</dbReference>
<evidence type="ECO:0000256" key="2">
    <source>
        <dbReference type="ARBA" id="ARBA00004319"/>
    </source>
</evidence>
<dbReference type="CDD" id="cd02981">
    <property type="entry name" value="PDI_b_family"/>
    <property type="match status" value="1"/>
</dbReference>
<feature type="region of interest" description="Disordered" evidence="11">
    <location>
        <begin position="506"/>
        <end position="533"/>
    </location>
</feature>
<accession>A0A3M0KX34</accession>
<dbReference type="CDD" id="cd02961">
    <property type="entry name" value="PDI_a_family"/>
    <property type="match status" value="1"/>
</dbReference>
<dbReference type="PANTHER" id="PTHR18929:SF58">
    <property type="entry name" value="PROTEIN DISULFIDE-ISOMERASE-LIKE PROTEIN OF THE TESTIS"/>
    <property type="match status" value="1"/>
</dbReference>
<keyword evidence="14" id="KW-1185">Reference proteome</keyword>
<dbReference type="CDD" id="cd02995">
    <property type="entry name" value="PDI_a_PDI_a'_C"/>
    <property type="match status" value="1"/>
</dbReference>
<keyword evidence="7" id="KW-0256">Endoplasmic reticulum</keyword>
<organism evidence="13 14">
    <name type="scientific">Hirundo rustica rustica</name>
    <dbReference type="NCBI Taxonomy" id="333673"/>
    <lineage>
        <taxon>Eukaryota</taxon>
        <taxon>Metazoa</taxon>
        <taxon>Chordata</taxon>
        <taxon>Craniata</taxon>
        <taxon>Vertebrata</taxon>
        <taxon>Euteleostomi</taxon>
        <taxon>Archelosauria</taxon>
        <taxon>Archosauria</taxon>
        <taxon>Dinosauria</taxon>
        <taxon>Saurischia</taxon>
        <taxon>Theropoda</taxon>
        <taxon>Coelurosauria</taxon>
        <taxon>Aves</taxon>
        <taxon>Neognathae</taxon>
        <taxon>Neoaves</taxon>
        <taxon>Telluraves</taxon>
        <taxon>Australaves</taxon>
        <taxon>Passeriformes</taxon>
        <taxon>Sylvioidea</taxon>
        <taxon>Hirundinidae</taxon>
        <taxon>Hirundo</taxon>
    </lineage>
</organism>
<dbReference type="InterPro" id="IPR036249">
    <property type="entry name" value="Thioredoxin-like_sf"/>
</dbReference>
<keyword evidence="5" id="KW-0732">Signal</keyword>
<evidence type="ECO:0000313" key="13">
    <source>
        <dbReference type="EMBL" id="RMC17725.1"/>
    </source>
</evidence>
<keyword evidence="9" id="KW-0413">Isomerase</keyword>
<dbReference type="Proteomes" id="UP000269221">
    <property type="component" value="Unassembled WGS sequence"/>
</dbReference>
<sequence>MGKYLTNLIFPWKGFLAADSISPNEAKLKKTRLPKIKKENHVLLLKTSNFDRALKETKYLLVKFYVTLSQSSQNLSEEFAEAARQLKKEAPRIQFGKIDVTHQHDLRKEFNIQAFPTVKFFVNGSREDPIDCKGVRKASTFITWVKRRTGPSTVLINSTDQAEAIIKADDLAVIGFFRELHNDSVEVFCETARDVPEMPFGMTASEDVCAKYGIQRNSLVVFKKGKPVHNEVLEDGRQNKLGLTRIIKTFTLDLVTEYNIESGADVESFVSQTSVKIFDVPVENHILLFTPTNSETFNEIYENYQSAAAEFRGKILFVLVDTNEARNGRIFEYFRIRDIDVPAVRILNLTSDAKYKMPADEVTVENLKEFCHSYLNGKAKQHLSSEKIPQDWDKMPVKVLVGKNFNSIIFNKTMTVFVMFYAPWSHECRRLLPIWDKLGERYKSHKDIMIAKIDVTANDILSVGLDRYPFFTLFPAGAGYQEVAYTGEYTLEAFSEFLEDQIKTKAEPGEKDPLGGIEEDFSQKETVITEKEL</sequence>
<dbReference type="AlphaFoldDB" id="A0A3M0KX34"/>
<dbReference type="OrthoDB" id="72053at2759"/>
<dbReference type="GO" id="GO:0006457">
    <property type="term" value="P:protein folding"/>
    <property type="evidence" value="ECO:0007669"/>
    <property type="project" value="TreeGrafter"/>
</dbReference>
<reference evidence="13 14" key="1">
    <citation type="submission" date="2018-07" db="EMBL/GenBank/DDBJ databases">
        <title>A high quality draft genome assembly of the barn swallow (H. rustica rustica).</title>
        <authorList>
            <person name="Formenti G."/>
            <person name="Chiara M."/>
            <person name="Poveda L."/>
            <person name="Francoijs K.-J."/>
            <person name="Bonisoli-Alquati A."/>
            <person name="Canova L."/>
            <person name="Gianfranceschi L."/>
            <person name="Horner D.S."/>
            <person name="Saino N."/>
        </authorList>
    </citation>
    <scope>NUCLEOTIDE SEQUENCE [LARGE SCALE GENOMIC DNA]</scope>
    <source>
        <strain evidence="13">Chelidonia</strain>
        <tissue evidence="13">Blood</tissue>
    </source>
</reference>
<dbReference type="GO" id="GO:0005788">
    <property type="term" value="C:endoplasmic reticulum lumen"/>
    <property type="evidence" value="ECO:0007669"/>
    <property type="project" value="UniProtKB-SubCell"/>
</dbReference>
<feature type="compositionally biased region" description="Basic and acidic residues" evidence="11">
    <location>
        <begin position="521"/>
        <end position="533"/>
    </location>
</feature>
<evidence type="ECO:0000256" key="7">
    <source>
        <dbReference type="ARBA" id="ARBA00022824"/>
    </source>
</evidence>
<evidence type="ECO:0000256" key="4">
    <source>
        <dbReference type="ARBA" id="ARBA00012723"/>
    </source>
</evidence>
<gene>
    <name evidence="13" type="ORF">DUI87_05389</name>
</gene>
<comment type="caution">
    <text evidence="13">The sequence shown here is derived from an EMBL/GenBank/DDBJ whole genome shotgun (WGS) entry which is preliminary data.</text>
</comment>
<dbReference type="CDD" id="cd02982">
    <property type="entry name" value="PDI_b'_family"/>
    <property type="match status" value="1"/>
</dbReference>
<dbReference type="FunFam" id="3.40.30.10:FF:000167">
    <property type="entry name" value="Protein disulfide isomerase like, testis expressed"/>
    <property type="match status" value="1"/>
</dbReference>
<evidence type="ECO:0000256" key="9">
    <source>
        <dbReference type="ARBA" id="ARBA00023235"/>
    </source>
</evidence>